<dbReference type="InterPro" id="IPR058923">
    <property type="entry name" value="RCC1-like_dom"/>
</dbReference>
<reference evidence="5 6" key="1">
    <citation type="submission" date="2024-02" db="EMBL/GenBank/DDBJ databases">
        <title>Chromosome-scale genome assembly of the rough periwinkle Littorina saxatilis.</title>
        <authorList>
            <person name="De Jode A."/>
            <person name="Faria R."/>
            <person name="Formenti G."/>
            <person name="Sims Y."/>
            <person name="Smith T.P."/>
            <person name="Tracey A."/>
            <person name="Wood J.M.D."/>
            <person name="Zagrodzka Z.B."/>
            <person name="Johannesson K."/>
            <person name="Butlin R.K."/>
            <person name="Leder E.H."/>
        </authorList>
    </citation>
    <scope>NUCLEOTIDE SEQUENCE [LARGE SCALE GENOMIC DNA]</scope>
    <source>
        <strain evidence="5">Snail1</strain>
        <tissue evidence="5">Muscle</tissue>
    </source>
</reference>
<dbReference type="InterPro" id="IPR051553">
    <property type="entry name" value="Ran_GTPase-activating"/>
</dbReference>
<evidence type="ECO:0000313" key="6">
    <source>
        <dbReference type="Proteomes" id="UP001374579"/>
    </source>
</evidence>
<feature type="repeat" description="RCC1" evidence="3">
    <location>
        <begin position="328"/>
        <end position="381"/>
    </location>
</feature>
<dbReference type="PANTHER" id="PTHR45982">
    <property type="entry name" value="REGULATOR OF CHROMOSOME CONDENSATION"/>
    <property type="match status" value="1"/>
</dbReference>
<dbReference type="AlphaFoldDB" id="A0AAN9B737"/>
<keyword evidence="2" id="KW-0677">Repeat</keyword>
<dbReference type="Gene3D" id="2.130.10.30">
    <property type="entry name" value="Regulator of chromosome condensation 1/beta-lactamase-inhibitor protein II"/>
    <property type="match status" value="1"/>
</dbReference>
<dbReference type="PANTHER" id="PTHR45982:SF1">
    <property type="entry name" value="REGULATOR OF CHROMOSOME CONDENSATION"/>
    <property type="match status" value="1"/>
</dbReference>
<protein>
    <recommendedName>
        <fullName evidence="4">RCC1-like domain-containing protein</fullName>
    </recommendedName>
</protein>
<keyword evidence="6" id="KW-1185">Reference proteome</keyword>
<feature type="repeat" description="RCC1" evidence="3">
    <location>
        <begin position="382"/>
        <end position="435"/>
    </location>
</feature>
<evidence type="ECO:0000256" key="2">
    <source>
        <dbReference type="ARBA" id="ARBA00022737"/>
    </source>
</evidence>
<feature type="repeat" description="RCC1" evidence="3">
    <location>
        <begin position="276"/>
        <end position="327"/>
    </location>
</feature>
<evidence type="ECO:0000256" key="3">
    <source>
        <dbReference type="PROSITE-ProRule" id="PRU00235"/>
    </source>
</evidence>
<gene>
    <name evidence="5" type="ORF">V1264_023476</name>
</gene>
<dbReference type="PROSITE" id="PS00626">
    <property type="entry name" value="RCC1_2"/>
    <property type="match status" value="3"/>
</dbReference>
<evidence type="ECO:0000259" key="4">
    <source>
        <dbReference type="Pfam" id="PF25390"/>
    </source>
</evidence>
<dbReference type="SUPFAM" id="SSF50985">
    <property type="entry name" value="RCC1/BLIP-II"/>
    <property type="match status" value="1"/>
</dbReference>
<sequence>MPAKVGRPKNLKKRALEDVSIRSGTANAADGASAKKFKATKVTHRSHGKAEGVVLACGEGDVGQLGLGPDVMERMRAGFVRIPDPIIQICAGGMHTVCLTNKGQLYTFGCNDEGALGRDTSEEGTETEPALVEGLEKIIQVTAGDSHTAALSEDGRVFAFGNFRDANGSMGLTKKGIQKTPIEVLPDAVVVKIASGSDHICCLTENSELFTLGCAEQGQLGRVAECFSTRGGRLGLDTILNASMVRCRKYKTRRLAKFSDVWTGQYMTFAQEKDTGDIYSWGLNNYYQLGFGDIENRFIPERVQSFAGRQWQILSGGQHHTVAMDSEGKVYTLGRADYGRLGLGEDIKTEVTEPTLVAALQSETCVDIAAGGCVSFALTNTGKIYAWGMGTSKQLGIGTEDDAWTPTQVSGKQFETRRGVMVDSGGQHTVFLAKDVEPVNGNGH</sequence>
<evidence type="ECO:0000313" key="5">
    <source>
        <dbReference type="EMBL" id="KAK7100545.1"/>
    </source>
</evidence>
<name>A0AAN9B737_9CAEN</name>
<dbReference type="GO" id="GO:0005085">
    <property type="term" value="F:guanyl-nucleotide exchange factor activity"/>
    <property type="evidence" value="ECO:0007669"/>
    <property type="project" value="TreeGrafter"/>
</dbReference>
<keyword evidence="1" id="KW-0344">Guanine-nucleotide releasing factor</keyword>
<dbReference type="EMBL" id="JBAMIC010000011">
    <property type="protein sequence ID" value="KAK7100545.1"/>
    <property type="molecule type" value="Genomic_DNA"/>
</dbReference>
<proteinExistence type="predicted"/>
<feature type="repeat" description="RCC1" evidence="3">
    <location>
        <begin position="103"/>
        <end position="154"/>
    </location>
</feature>
<dbReference type="PROSITE" id="PS50012">
    <property type="entry name" value="RCC1_3"/>
    <property type="match status" value="6"/>
</dbReference>
<comment type="caution">
    <text evidence="5">The sequence shown here is derived from an EMBL/GenBank/DDBJ whole genome shotgun (WGS) entry which is preliminary data.</text>
</comment>
<feature type="repeat" description="RCC1" evidence="3">
    <location>
        <begin position="155"/>
        <end position="206"/>
    </location>
</feature>
<dbReference type="Pfam" id="PF25390">
    <property type="entry name" value="WD40_RLD"/>
    <property type="match status" value="1"/>
</dbReference>
<accession>A0AAN9B737</accession>
<feature type="repeat" description="RCC1" evidence="3">
    <location>
        <begin position="52"/>
        <end position="102"/>
    </location>
</feature>
<dbReference type="PROSITE" id="PS00625">
    <property type="entry name" value="RCC1_1"/>
    <property type="match status" value="1"/>
</dbReference>
<dbReference type="InterPro" id="IPR000408">
    <property type="entry name" value="Reg_chr_condens"/>
</dbReference>
<dbReference type="InterPro" id="IPR009091">
    <property type="entry name" value="RCC1/BLIP-II"/>
</dbReference>
<dbReference type="Proteomes" id="UP001374579">
    <property type="component" value="Unassembled WGS sequence"/>
</dbReference>
<evidence type="ECO:0000256" key="1">
    <source>
        <dbReference type="ARBA" id="ARBA00022658"/>
    </source>
</evidence>
<dbReference type="GO" id="GO:0005737">
    <property type="term" value="C:cytoplasm"/>
    <property type="evidence" value="ECO:0007669"/>
    <property type="project" value="TreeGrafter"/>
</dbReference>
<organism evidence="5 6">
    <name type="scientific">Littorina saxatilis</name>
    <dbReference type="NCBI Taxonomy" id="31220"/>
    <lineage>
        <taxon>Eukaryota</taxon>
        <taxon>Metazoa</taxon>
        <taxon>Spiralia</taxon>
        <taxon>Lophotrochozoa</taxon>
        <taxon>Mollusca</taxon>
        <taxon>Gastropoda</taxon>
        <taxon>Caenogastropoda</taxon>
        <taxon>Littorinimorpha</taxon>
        <taxon>Littorinoidea</taxon>
        <taxon>Littorinidae</taxon>
        <taxon>Littorina</taxon>
    </lineage>
</organism>
<dbReference type="PRINTS" id="PR00633">
    <property type="entry name" value="RCCNDNSATION"/>
</dbReference>
<feature type="domain" description="RCC1-like" evidence="4">
    <location>
        <begin position="54"/>
        <end position="431"/>
    </location>
</feature>